<comment type="caution">
    <text evidence="2">The sequence shown here is derived from an EMBL/GenBank/DDBJ whole genome shotgun (WGS) entry which is preliminary data.</text>
</comment>
<organism evidence="2">
    <name type="scientific">marine sediment metagenome</name>
    <dbReference type="NCBI Taxonomy" id="412755"/>
    <lineage>
        <taxon>unclassified sequences</taxon>
        <taxon>metagenomes</taxon>
        <taxon>ecological metagenomes</taxon>
    </lineage>
</organism>
<dbReference type="AlphaFoldDB" id="X0S4R1"/>
<proteinExistence type="predicted"/>
<sequence length="77" mass="8434">MILVTTREGAEVEAEIKFVDDGSPRFEVRIDGIGCTAPSLRPFSIVSATSEERIRFALGGNDPPEAQLKMRKQDPVS</sequence>
<name>X0S4R1_9ZZZZ</name>
<reference evidence="2" key="1">
    <citation type="journal article" date="2014" name="Front. Microbiol.">
        <title>High frequency of phylogenetically diverse reductive dehalogenase-homologous genes in deep subseafloor sedimentary metagenomes.</title>
        <authorList>
            <person name="Kawai M."/>
            <person name="Futagami T."/>
            <person name="Toyoda A."/>
            <person name="Takaki Y."/>
            <person name="Nishi S."/>
            <person name="Hori S."/>
            <person name="Arai W."/>
            <person name="Tsubouchi T."/>
            <person name="Morono Y."/>
            <person name="Uchiyama I."/>
            <person name="Ito T."/>
            <person name="Fujiyama A."/>
            <person name="Inagaki F."/>
            <person name="Takami H."/>
        </authorList>
    </citation>
    <scope>NUCLEOTIDE SEQUENCE</scope>
    <source>
        <strain evidence="2">Expedition CK06-06</strain>
    </source>
</reference>
<dbReference type="EMBL" id="BARS01004297">
    <property type="protein sequence ID" value="GAF75979.1"/>
    <property type="molecule type" value="Genomic_DNA"/>
</dbReference>
<accession>X0S4R1</accession>
<evidence type="ECO:0000313" key="2">
    <source>
        <dbReference type="EMBL" id="GAF75979.1"/>
    </source>
</evidence>
<feature type="non-terminal residue" evidence="2">
    <location>
        <position position="77"/>
    </location>
</feature>
<feature type="region of interest" description="Disordered" evidence="1">
    <location>
        <begin position="58"/>
        <end position="77"/>
    </location>
</feature>
<evidence type="ECO:0000256" key="1">
    <source>
        <dbReference type="SAM" id="MobiDB-lite"/>
    </source>
</evidence>
<protein>
    <submittedName>
        <fullName evidence="2">Uncharacterized protein</fullName>
    </submittedName>
</protein>
<gene>
    <name evidence="2" type="ORF">S01H1_08368</name>
</gene>